<dbReference type="GO" id="GO:0006783">
    <property type="term" value="P:heme biosynthetic process"/>
    <property type="evidence" value="ECO:0007669"/>
    <property type="project" value="UniProtKB-KW"/>
</dbReference>
<comment type="pathway">
    <text evidence="6">Porphyrin-containing compound metabolism.</text>
</comment>
<dbReference type="InterPro" id="IPR002937">
    <property type="entry name" value="Amino_oxidase"/>
</dbReference>
<dbReference type="InterPro" id="IPR050464">
    <property type="entry name" value="Zeta_carotene_desat/Oxidored"/>
</dbReference>
<dbReference type="GO" id="GO:0004729">
    <property type="term" value="F:oxygen-dependent protoporphyrinogen oxidase activity"/>
    <property type="evidence" value="ECO:0007669"/>
    <property type="project" value="InterPro"/>
</dbReference>
<keyword evidence="3" id="KW-0274">FAD</keyword>
<accession>A0A6J6IDE3</accession>
<keyword evidence="4" id="KW-0560">Oxidoreductase</keyword>
<name>A0A6J6IDE3_9ZZZZ</name>
<dbReference type="InterPro" id="IPR036188">
    <property type="entry name" value="FAD/NAD-bd_sf"/>
</dbReference>
<dbReference type="Gene3D" id="3.50.50.60">
    <property type="entry name" value="FAD/NAD(P)-binding domain"/>
    <property type="match status" value="1"/>
</dbReference>
<evidence type="ECO:0000256" key="6">
    <source>
        <dbReference type="ARBA" id="ARBA00023444"/>
    </source>
</evidence>
<comment type="cofactor">
    <cofactor evidence="1">
        <name>FAD</name>
        <dbReference type="ChEBI" id="CHEBI:57692"/>
    </cofactor>
</comment>
<evidence type="ECO:0000313" key="9">
    <source>
        <dbReference type="EMBL" id="CAB4907836.1"/>
    </source>
</evidence>
<evidence type="ECO:0000256" key="1">
    <source>
        <dbReference type="ARBA" id="ARBA00001974"/>
    </source>
</evidence>
<reference evidence="8" key="1">
    <citation type="submission" date="2020-05" db="EMBL/GenBank/DDBJ databases">
        <authorList>
            <person name="Chiriac C."/>
            <person name="Salcher M."/>
            <person name="Ghai R."/>
            <person name="Kavagutti S V."/>
        </authorList>
    </citation>
    <scope>NUCLEOTIDE SEQUENCE</scope>
</reference>
<dbReference type="SUPFAM" id="SSF51905">
    <property type="entry name" value="FAD/NAD(P)-binding domain"/>
    <property type="match status" value="1"/>
</dbReference>
<dbReference type="EMBL" id="CAFBMO010000032">
    <property type="protein sequence ID" value="CAB4907836.1"/>
    <property type="molecule type" value="Genomic_DNA"/>
</dbReference>
<dbReference type="PRINTS" id="PR00411">
    <property type="entry name" value="PNDRDTASEI"/>
</dbReference>
<keyword evidence="2" id="KW-0285">Flavoprotein</keyword>
<evidence type="ECO:0000259" key="7">
    <source>
        <dbReference type="Pfam" id="PF01593"/>
    </source>
</evidence>
<feature type="domain" description="Amine oxidase" evidence="7">
    <location>
        <begin position="14"/>
        <end position="431"/>
    </location>
</feature>
<dbReference type="PANTHER" id="PTHR42923">
    <property type="entry name" value="PROTOPORPHYRINOGEN OXIDASE"/>
    <property type="match status" value="1"/>
</dbReference>
<sequence>MARRFDVVIVGGGISGLVAARTAVQLGKSVCLIEASDRFGGAIQGLELGGVTVDVGAEAFAIARPETLDLIQELGLGERVTAPRRSDSRLVVPQGTFPMPHALLGIPTNPLADDIVAIIGQEAAQQAAELDAQPVPTSWDPELTLGALVRSRLGDDITDFITTPVVGGVHALHPDLAEAEALMPGITTATQKHGGLAKAAAAIRAASGVPGAAVNGLLGGMSQLIDALVTDLQNNYVELILNTPVSDVRHSGATWTITTNEESFDTDHVVVALAAHAAAPVLTSIPEIHEPLSRISVGDVVVFAAVISTPLLDDDPLGSGALIAPSTPKLQAKAITHASAKWEWIRQAYGDGRHVVRLSYGRDGVINEMFEDLPQIAHADLELLLGASLPAFESSHAARWTGSLVHPRVGHRAKVAALKAAQAQTPGLSLAIAGLAGNGLAGTISQARAAINEVRN</sequence>
<dbReference type="NCBIfam" id="TIGR00562">
    <property type="entry name" value="proto_IX_ox"/>
    <property type="match status" value="1"/>
</dbReference>
<evidence type="ECO:0000256" key="2">
    <source>
        <dbReference type="ARBA" id="ARBA00022630"/>
    </source>
</evidence>
<dbReference type="Gene3D" id="3.90.660.20">
    <property type="entry name" value="Protoporphyrinogen oxidase, mitochondrial, domain 2"/>
    <property type="match status" value="1"/>
</dbReference>
<evidence type="ECO:0000313" key="8">
    <source>
        <dbReference type="EMBL" id="CAB4622125.1"/>
    </source>
</evidence>
<evidence type="ECO:0000256" key="3">
    <source>
        <dbReference type="ARBA" id="ARBA00022827"/>
    </source>
</evidence>
<dbReference type="AlphaFoldDB" id="A0A6J6IDE3"/>
<organism evidence="8">
    <name type="scientific">freshwater metagenome</name>
    <dbReference type="NCBI Taxonomy" id="449393"/>
    <lineage>
        <taxon>unclassified sequences</taxon>
        <taxon>metagenomes</taxon>
        <taxon>ecological metagenomes</taxon>
    </lineage>
</organism>
<keyword evidence="5" id="KW-0350">Heme biosynthesis</keyword>
<gene>
    <name evidence="8" type="ORF">UFOPK1908_00886</name>
    <name evidence="9" type="ORF">UFOPK3576_00897</name>
</gene>
<dbReference type="Pfam" id="PF01593">
    <property type="entry name" value="Amino_oxidase"/>
    <property type="match status" value="1"/>
</dbReference>
<protein>
    <submittedName>
        <fullName evidence="8">Unannotated protein</fullName>
    </submittedName>
</protein>
<dbReference type="InterPro" id="IPR004572">
    <property type="entry name" value="Protoporphyrinogen_oxidase"/>
</dbReference>
<evidence type="ECO:0000256" key="4">
    <source>
        <dbReference type="ARBA" id="ARBA00023002"/>
    </source>
</evidence>
<dbReference type="PANTHER" id="PTHR42923:SF3">
    <property type="entry name" value="PROTOPORPHYRINOGEN OXIDASE"/>
    <property type="match status" value="1"/>
</dbReference>
<dbReference type="EMBL" id="CAEZVB010000037">
    <property type="protein sequence ID" value="CAB4622125.1"/>
    <property type="molecule type" value="Genomic_DNA"/>
</dbReference>
<evidence type="ECO:0000256" key="5">
    <source>
        <dbReference type="ARBA" id="ARBA00023133"/>
    </source>
</evidence>
<proteinExistence type="predicted"/>
<dbReference type="Gene3D" id="1.10.3110.10">
    <property type="entry name" value="protoporphyrinogen ix oxidase, domain 3"/>
    <property type="match status" value="1"/>
</dbReference>